<accession>A0A507DG87</accession>
<sequence length="930" mass="106476">MPRLIRCNRCQSLASFDLNGFEWAKPLSMEQHKERELLLLESEYSRKRGTRWALIADDAPEDTTDLLSSCESYKREAVLGFGNGQVTMTHSYRISYVFTPKVYRGKGYASTLMTLLMEELKKDEESLGSHLYSDVGADFYCRIGWKAYHRPTTTINVKSVTPPAPSTDNCSQLSDMTLDTLPAILCNDTKRLYEYAKSSAHPIFIVLPTPEHAISQHIRSRYCARALRNIELPPILGKSIPNTDSFIMWFIAWNENKMFVTRFRCDYVENAKLLLAAVVDVAITYGLEKVEIWDLEDRFVGIEIQEGVKWDRFERSACIALLAYWGLPGDTELEWHCNESDLPAGYPPLPPFAASATAHNQEINTALPKQRRALDTMADRKIVDQQLLFPRVFLTEKPRSRDIQFETLHSRQHRQVPTMSRLSKIHMVIVIIVFLVLHIRAADDSEKMKKLAATMVTWRITAAGKTKVAQNNHDVEYLANQMKRLSSTIKARENYVPVGITLRREDLLQDPSPEDSREKQEFEMEFNAYQYEACQAIRFKIVNALGPNVLPPNARRSKSNTIQHHSKKLANLMQCHLSLEVKYGVALDVVAPHLRTVLTQYGETSHGRDPQIKGLRRRRNIVDQLIGRMRNNLIRVSTDNAMDESVLGWFLWSIPEECTMEPNSDMTDLQLHRVMEYNALWSEMCGYKSEQLKVVLNYESPLPKIREMLQCRQKEILEQRRTCFATACKYAQELIERPVYASLPLDGKRPPFDVKVKSGEGNEVHISEGNVQGASSEWVELNCDLEDRNMLSQLLEESRGPSLPFQESLVDNQAPTVPYHVEPCQPINQGFTYNQNFVYQSSPGVEAYGSEEIPPHGITPGHQFPSNELFGSYRNPVDEYWSQSNRYCAPNEANVMPSLPLYHHIAHADEAGSSNEPQYCFDRHGWGYYI</sequence>
<name>A0A507DG87_9FUNG</name>
<dbReference type="Gene3D" id="3.40.630.30">
    <property type="match status" value="1"/>
</dbReference>
<protein>
    <recommendedName>
        <fullName evidence="1">LYC1 C-terminal domain-containing protein</fullName>
    </recommendedName>
</protein>
<dbReference type="SUPFAM" id="SSF55729">
    <property type="entry name" value="Acyl-CoA N-acyltransferases (Nat)"/>
    <property type="match status" value="1"/>
</dbReference>
<gene>
    <name evidence="2" type="ORF">SeLEV6574_g00769</name>
</gene>
<dbReference type="InterPro" id="IPR055100">
    <property type="entry name" value="GNAT_LYC1-like"/>
</dbReference>
<dbReference type="OrthoDB" id="2020070at2759"/>
<dbReference type="EMBL" id="QEAM01000014">
    <property type="protein sequence ID" value="TPX50682.1"/>
    <property type="molecule type" value="Genomic_DNA"/>
</dbReference>
<dbReference type="InterPro" id="IPR053013">
    <property type="entry name" value="LAT"/>
</dbReference>
<dbReference type="VEuPathDB" id="FungiDB:SeMB42_g03506"/>
<dbReference type="PANTHER" id="PTHR34815:SF2">
    <property type="entry name" value="N-ACETYLTRANSFERASE DOMAIN-CONTAINING PROTEIN"/>
    <property type="match status" value="1"/>
</dbReference>
<evidence type="ECO:0000313" key="3">
    <source>
        <dbReference type="Proteomes" id="UP000320475"/>
    </source>
</evidence>
<evidence type="ECO:0000259" key="1">
    <source>
        <dbReference type="Pfam" id="PF22998"/>
    </source>
</evidence>
<dbReference type="AlphaFoldDB" id="A0A507DG87"/>
<dbReference type="Proteomes" id="UP000320475">
    <property type="component" value="Unassembled WGS sequence"/>
</dbReference>
<proteinExistence type="predicted"/>
<organism evidence="2 3">
    <name type="scientific">Synchytrium endobioticum</name>
    <dbReference type="NCBI Taxonomy" id="286115"/>
    <lineage>
        <taxon>Eukaryota</taxon>
        <taxon>Fungi</taxon>
        <taxon>Fungi incertae sedis</taxon>
        <taxon>Chytridiomycota</taxon>
        <taxon>Chytridiomycota incertae sedis</taxon>
        <taxon>Chytridiomycetes</taxon>
        <taxon>Synchytriales</taxon>
        <taxon>Synchytriaceae</taxon>
        <taxon>Synchytrium</taxon>
    </lineage>
</organism>
<comment type="caution">
    <text evidence="2">The sequence shown here is derived from an EMBL/GenBank/DDBJ whole genome shotgun (WGS) entry which is preliminary data.</text>
</comment>
<dbReference type="Pfam" id="PF22998">
    <property type="entry name" value="GNAT_LYC1-like"/>
    <property type="match status" value="1"/>
</dbReference>
<feature type="domain" description="LYC1 C-terminal" evidence="1">
    <location>
        <begin position="162"/>
        <end position="339"/>
    </location>
</feature>
<dbReference type="PANTHER" id="PTHR34815">
    <property type="entry name" value="LYSINE ACETYLTRANSFERASE"/>
    <property type="match status" value="1"/>
</dbReference>
<dbReference type="InterPro" id="IPR016181">
    <property type="entry name" value="Acyl_CoA_acyltransferase"/>
</dbReference>
<evidence type="ECO:0000313" key="2">
    <source>
        <dbReference type="EMBL" id="TPX50682.1"/>
    </source>
</evidence>
<reference evidence="2 3" key="1">
    <citation type="journal article" date="2019" name="Sci. Rep.">
        <title>Comparative genomics of chytrid fungi reveal insights into the obligate biotrophic and pathogenic lifestyle of Synchytrium endobioticum.</title>
        <authorList>
            <person name="van de Vossenberg B.T.L.H."/>
            <person name="Warris S."/>
            <person name="Nguyen H.D.T."/>
            <person name="van Gent-Pelzer M.P.E."/>
            <person name="Joly D.L."/>
            <person name="van de Geest H.C."/>
            <person name="Bonants P.J.M."/>
            <person name="Smith D.S."/>
            <person name="Levesque C.A."/>
            <person name="van der Lee T.A.J."/>
        </authorList>
    </citation>
    <scope>NUCLEOTIDE SEQUENCE [LARGE SCALE GENOMIC DNA]</scope>
    <source>
        <strain evidence="2 3">LEV6574</strain>
    </source>
</reference>